<proteinExistence type="predicted"/>
<dbReference type="AlphaFoldDB" id="A0A378JRV4"/>
<name>A0A378JRV4_9GAMM</name>
<dbReference type="Gene3D" id="3.10.450.620">
    <property type="entry name" value="JHP933, nucleotidyltransferase-like core domain"/>
    <property type="match status" value="1"/>
</dbReference>
<dbReference type="OrthoDB" id="1550603at2"/>
<dbReference type="Pfam" id="PF08843">
    <property type="entry name" value="AbiEii"/>
    <property type="match status" value="1"/>
</dbReference>
<organism evidence="2 4">
    <name type="scientific">Legionella moravica</name>
    <dbReference type="NCBI Taxonomy" id="39962"/>
    <lineage>
        <taxon>Bacteria</taxon>
        <taxon>Pseudomonadati</taxon>
        <taxon>Pseudomonadota</taxon>
        <taxon>Gammaproteobacteria</taxon>
        <taxon>Legionellales</taxon>
        <taxon>Legionellaceae</taxon>
        <taxon>Legionella</taxon>
    </lineage>
</organism>
<evidence type="ECO:0000313" key="4">
    <source>
        <dbReference type="Proteomes" id="UP000254040"/>
    </source>
</evidence>
<protein>
    <submittedName>
        <fullName evidence="2">Nucleotidyl transferase of uncharacterized function (DUF1814)</fullName>
    </submittedName>
</protein>
<evidence type="ECO:0000313" key="3">
    <source>
        <dbReference type="Proteomes" id="UP000054985"/>
    </source>
</evidence>
<dbReference type="RefSeq" id="WP_051190641.1">
    <property type="nucleotide sequence ID" value="NZ_CAAAJG010000027.1"/>
</dbReference>
<evidence type="ECO:0000313" key="2">
    <source>
        <dbReference type="EMBL" id="STX61176.1"/>
    </source>
</evidence>
<dbReference type="InterPro" id="IPR014942">
    <property type="entry name" value="AbiEii"/>
</dbReference>
<reference evidence="2 4" key="2">
    <citation type="submission" date="2018-06" db="EMBL/GenBank/DDBJ databases">
        <authorList>
            <consortium name="Pathogen Informatics"/>
            <person name="Doyle S."/>
        </authorList>
    </citation>
    <scope>NUCLEOTIDE SEQUENCE [LARGE SCALE GENOMIC DNA]</scope>
    <source>
        <strain evidence="2 4">NCTC12239</strain>
    </source>
</reference>
<dbReference type="Proteomes" id="UP000254040">
    <property type="component" value="Unassembled WGS sequence"/>
</dbReference>
<keyword evidence="2" id="KW-0808">Transferase</keyword>
<keyword evidence="3" id="KW-1185">Reference proteome</keyword>
<sequence length="282" mass="32651">MIPMAYITQWRQIAPWPDDMQVEQDLILSRAIVEIFSNPFLSEQLAFRGGTALHKLFFSPAARYSEDIDLVRTAKGGIKEIIDVLRDCLEPWLGQPKTRQTGQSFKLLFYFSPEGSASIKQKIKIEINIHESFAVLDRLKVPFSVKSPWLSQEAKVNTFQLEELLATKLRALYERKKGRDAFDLWLAIKEKEFDVTKTVDVFSEYMARSNKAITKKLFMNNLNLKLQDATFLDDIEPLLAPRLKNNHSRTLELQGKTTEREEWSLTDAVETIKDTFIHQLPR</sequence>
<accession>A0A378JRV4</accession>
<dbReference type="GO" id="GO:0016740">
    <property type="term" value="F:transferase activity"/>
    <property type="evidence" value="ECO:0007669"/>
    <property type="project" value="UniProtKB-KW"/>
</dbReference>
<dbReference type="Proteomes" id="UP000054985">
    <property type="component" value="Unassembled WGS sequence"/>
</dbReference>
<evidence type="ECO:0000313" key="1">
    <source>
        <dbReference type="EMBL" id="KTD33933.1"/>
    </source>
</evidence>
<reference evidence="1 3" key="1">
    <citation type="submission" date="2015-11" db="EMBL/GenBank/DDBJ databases">
        <title>Genomic analysis of 38 Legionella species identifies large and diverse effector repertoires.</title>
        <authorList>
            <person name="Burstein D."/>
            <person name="Amaro F."/>
            <person name="Zusman T."/>
            <person name="Lifshitz Z."/>
            <person name="Cohen O."/>
            <person name="Gilbert J.A."/>
            <person name="Pupko T."/>
            <person name="Shuman H.A."/>
            <person name="Segal G."/>
        </authorList>
    </citation>
    <scope>NUCLEOTIDE SEQUENCE [LARGE SCALE GENOMIC DNA]</scope>
    <source>
        <strain evidence="1 3">ATCC 43877</strain>
    </source>
</reference>
<gene>
    <name evidence="1" type="ORF">Lmor_1915</name>
    <name evidence="2" type="ORF">NCTC12239_00079</name>
</gene>
<dbReference type="STRING" id="39962.Lmor_1915"/>
<dbReference type="EMBL" id="UGOG01000001">
    <property type="protein sequence ID" value="STX61176.1"/>
    <property type="molecule type" value="Genomic_DNA"/>
</dbReference>
<dbReference type="EMBL" id="LNYN01000021">
    <property type="protein sequence ID" value="KTD33933.1"/>
    <property type="molecule type" value="Genomic_DNA"/>
</dbReference>